<feature type="domain" description="SCO6045-like C-terminal" evidence="2">
    <location>
        <begin position="31"/>
        <end position="114"/>
    </location>
</feature>
<dbReference type="AlphaFoldDB" id="A0A8J7GEQ0"/>
<dbReference type="InterPro" id="IPR058711">
    <property type="entry name" value="SCO6045-like_C"/>
</dbReference>
<dbReference type="EMBL" id="JADOUF010000001">
    <property type="protein sequence ID" value="MBG6137364.1"/>
    <property type="molecule type" value="Genomic_DNA"/>
</dbReference>
<sequence>MSDRPSPETSAPPATGPAEPAQPPPERAGLAERQARLVAALVAGDPPPPGFDPALLAATTAGLLAKRAGDAARAWPELAASLGTGAGWARWFAAWAAGRPPGGSYADGLAAARDRAASGDLTGAAAVELAVREVARLPWRSVRWNRAARVLRVAGRTFVLRGQ</sequence>
<dbReference type="Proteomes" id="UP000622552">
    <property type="component" value="Unassembled WGS sequence"/>
</dbReference>
<evidence type="ECO:0000259" key="2">
    <source>
        <dbReference type="Pfam" id="PF26136"/>
    </source>
</evidence>
<feature type="compositionally biased region" description="Low complexity" evidence="1">
    <location>
        <begin position="7"/>
        <end position="19"/>
    </location>
</feature>
<evidence type="ECO:0000313" key="4">
    <source>
        <dbReference type="Proteomes" id="UP000622552"/>
    </source>
</evidence>
<accession>A0A8J7GEQ0</accession>
<gene>
    <name evidence="3" type="ORF">IW245_003558</name>
</gene>
<name>A0A8J7GEQ0_9ACTN</name>
<proteinExistence type="predicted"/>
<keyword evidence="4" id="KW-1185">Reference proteome</keyword>
<evidence type="ECO:0000256" key="1">
    <source>
        <dbReference type="SAM" id="MobiDB-lite"/>
    </source>
</evidence>
<organism evidence="3 4">
    <name type="scientific">Longispora fulva</name>
    <dbReference type="NCBI Taxonomy" id="619741"/>
    <lineage>
        <taxon>Bacteria</taxon>
        <taxon>Bacillati</taxon>
        <taxon>Actinomycetota</taxon>
        <taxon>Actinomycetes</taxon>
        <taxon>Micromonosporales</taxon>
        <taxon>Micromonosporaceae</taxon>
        <taxon>Longispora</taxon>
    </lineage>
</organism>
<comment type="caution">
    <text evidence="3">The sequence shown here is derived from an EMBL/GenBank/DDBJ whole genome shotgun (WGS) entry which is preliminary data.</text>
</comment>
<evidence type="ECO:0000313" key="3">
    <source>
        <dbReference type="EMBL" id="MBG6137364.1"/>
    </source>
</evidence>
<feature type="region of interest" description="Disordered" evidence="1">
    <location>
        <begin position="1"/>
        <end position="31"/>
    </location>
</feature>
<protein>
    <recommendedName>
        <fullName evidence="2">SCO6045-like C-terminal domain-containing protein</fullName>
    </recommendedName>
</protein>
<dbReference type="Pfam" id="PF26136">
    <property type="entry name" value="SCO6045_C"/>
    <property type="match status" value="1"/>
</dbReference>
<dbReference type="RefSeq" id="WP_197004241.1">
    <property type="nucleotide sequence ID" value="NZ_BONS01000020.1"/>
</dbReference>
<reference evidence="3" key="1">
    <citation type="submission" date="2020-11" db="EMBL/GenBank/DDBJ databases">
        <title>Sequencing the genomes of 1000 actinobacteria strains.</title>
        <authorList>
            <person name="Klenk H.-P."/>
        </authorList>
    </citation>
    <scope>NUCLEOTIDE SEQUENCE</scope>
    <source>
        <strain evidence="3">DSM 45356</strain>
    </source>
</reference>